<evidence type="ECO:0000256" key="4">
    <source>
        <dbReference type="PROSITE-ProRule" id="PRU00708"/>
    </source>
</evidence>
<protein>
    <recommendedName>
        <fullName evidence="5">DYW domain-containing protein</fullName>
    </recommendedName>
</protein>
<dbReference type="Pfam" id="PF13041">
    <property type="entry name" value="PPR_2"/>
    <property type="match status" value="1"/>
</dbReference>
<comment type="caution">
    <text evidence="6">The sequence shown here is derived from an EMBL/GenBank/DDBJ whole genome shotgun (WGS) entry which is preliminary data.</text>
</comment>
<keyword evidence="2" id="KW-0677">Repeat</keyword>
<dbReference type="InterPro" id="IPR002885">
    <property type="entry name" value="PPR_rpt"/>
</dbReference>
<evidence type="ECO:0000256" key="1">
    <source>
        <dbReference type="ARBA" id="ARBA00006643"/>
    </source>
</evidence>
<feature type="repeat" description="PPR" evidence="4">
    <location>
        <begin position="342"/>
        <end position="376"/>
    </location>
</feature>
<evidence type="ECO:0000256" key="2">
    <source>
        <dbReference type="ARBA" id="ARBA00022737"/>
    </source>
</evidence>
<dbReference type="Pfam" id="PF01535">
    <property type="entry name" value="PPR"/>
    <property type="match status" value="4"/>
</dbReference>
<dbReference type="GO" id="GO:0003729">
    <property type="term" value="F:mRNA binding"/>
    <property type="evidence" value="ECO:0007669"/>
    <property type="project" value="UniProtKB-ARBA"/>
</dbReference>
<dbReference type="Pfam" id="PF20431">
    <property type="entry name" value="E_motif"/>
    <property type="match status" value="1"/>
</dbReference>
<comment type="similarity">
    <text evidence="1">Belongs to the PPR family. PCMP-H subfamily.</text>
</comment>
<feature type="repeat" description="PPR" evidence="4">
    <location>
        <begin position="377"/>
        <end position="407"/>
    </location>
</feature>
<dbReference type="PANTHER" id="PTHR47926">
    <property type="entry name" value="PENTATRICOPEPTIDE REPEAT-CONTAINING PROTEIN"/>
    <property type="match status" value="1"/>
</dbReference>
<dbReference type="InterPro" id="IPR046960">
    <property type="entry name" value="PPR_At4g14850-like_plant"/>
</dbReference>
<keyword evidence="7" id="KW-1185">Reference proteome</keyword>
<reference evidence="6" key="1">
    <citation type="submission" date="2020-12" db="EMBL/GenBank/DDBJ databases">
        <title>WGS assembly of Carya illinoinensis cv. Pawnee.</title>
        <authorList>
            <person name="Platts A."/>
            <person name="Shu S."/>
            <person name="Wright S."/>
            <person name="Barry K."/>
            <person name="Edger P."/>
            <person name="Pires J.C."/>
            <person name="Schmutz J."/>
        </authorList>
    </citation>
    <scope>NUCLEOTIDE SEQUENCE</scope>
    <source>
        <tissue evidence="6">Leaf</tissue>
    </source>
</reference>
<dbReference type="FunFam" id="1.25.40.10:FF:000031">
    <property type="entry name" value="Pentatricopeptide repeat-containing protein mitochondrial"/>
    <property type="match status" value="1"/>
</dbReference>
<dbReference type="Proteomes" id="UP000811609">
    <property type="component" value="Chromosome 3"/>
</dbReference>
<dbReference type="AlphaFoldDB" id="A0A8T1R0F0"/>
<dbReference type="Pfam" id="PF14432">
    <property type="entry name" value="DYW_deaminase"/>
    <property type="match status" value="1"/>
</dbReference>
<sequence>MISVVSLPTNLTVSTNIIATSVPKTRKQSRPLNSDLRSLTKSGKLDEALRLIESSRSESAAAEPDLESYSLLLHACISRKSLEHGRRLYLHLLLSKEKGNHDLLKNPILTSKFITLYSVCGLIDEARQVFQDGLKDENVPESVWVAMAIGFSRNGYSKEALFVYRGMLSRLVQPGNFAFSMALKACTDLLELSTGRAVHAQIIKCNEEADQVVNNALLRLYAECGCLDEVLRVFEEMPNRNIVSWNSLIAGYIRHEQVSESLGAFRRMQGEEIGFSWVTLTTVLPVCSLVTALNSGREIHAQIVKSTRKPDVPILNSLMDMYAKCGAIDYCRRVFEGMWSKDLTSWNTMLMGYAINGRIQDAVGIFNKMVDSGIRPDSVTFIALLSGCSHGGLTEEGQRLFNKMRKHYGVSPTVEHYACLVDMLGRAGSIKEALEVVKLMPMRPSGSIWGSLLNSCRLHGKVSLGQFIAERLFEIEPSNQGNYVMLSNIYANAGMWDNVKAVREMMERRGMKKEVGCSWIQIKNRIHTFVAGGGFEFRNSAEYKKVWNELKNAMEVFGYVPRTDVVLHDVNEEIKAMWVCAHSERLATVFALIHTSIGMPIRITKNLRVCVDCHAWIKIVSRVTGRVIVLRDTNRFHHFREGACSSPIEKLQFPWIAHIKLPNASIPHLYDLLHSLMLVLLVELGYQYYSKNHKSHWNSSTGILF</sequence>
<dbReference type="InterPro" id="IPR046848">
    <property type="entry name" value="E_motif"/>
</dbReference>
<accession>A0A8T1R0F0</accession>
<evidence type="ECO:0000259" key="5">
    <source>
        <dbReference type="Pfam" id="PF14432"/>
    </source>
</evidence>
<feature type="domain" description="DYW" evidence="5">
    <location>
        <begin position="558"/>
        <end position="645"/>
    </location>
</feature>
<comment type="similarity">
    <text evidence="3">Belongs to the PPR family. PCMP-E subfamily.</text>
</comment>
<evidence type="ECO:0000313" key="6">
    <source>
        <dbReference type="EMBL" id="KAG6659999.1"/>
    </source>
</evidence>
<name>A0A8T1R0F0_CARIL</name>
<proteinExistence type="inferred from homology"/>
<evidence type="ECO:0000313" key="7">
    <source>
        <dbReference type="Proteomes" id="UP000811609"/>
    </source>
</evidence>
<gene>
    <name evidence="6" type="ORF">CIPAW_03G075200</name>
</gene>
<feature type="repeat" description="PPR" evidence="4">
    <location>
        <begin position="210"/>
        <end position="244"/>
    </location>
</feature>
<evidence type="ECO:0000256" key="3">
    <source>
        <dbReference type="ARBA" id="ARBA00061659"/>
    </source>
</evidence>
<dbReference type="InterPro" id="IPR032867">
    <property type="entry name" value="DYW_dom"/>
</dbReference>
<dbReference type="GO" id="GO:0008270">
    <property type="term" value="F:zinc ion binding"/>
    <property type="evidence" value="ECO:0007669"/>
    <property type="project" value="InterPro"/>
</dbReference>
<dbReference type="NCBIfam" id="TIGR00756">
    <property type="entry name" value="PPR"/>
    <property type="match status" value="4"/>
</dbReference>
<organism evidence="6 7">
    <name type="scientific">Carya illinoinensis</name>
    <name type="common">Pecan</name>
    <dbReference type="NCBI Taxonomy" id="32201"/>
    <lineage>
        <taxon>Eukaryota</taxon>
        <taxon>Viridiplantae</taxon>
        <taxon>Streptophyta</taxon>
        <taxon>Embryophyta</taxon>
        <taxon>Tracheophyta</taxon>
        <taxon>Spermatophyta</taxon>
        <taxon>Magnoliopsida</taxon>
        <taxon>eudicotyledons</taxon>
        <taxon>Gunneridae</taxon>
        <taxon>Pentapetalae</taxon>
        <taxon>rosids</taxon>
        <taxon>fabids</taxon>
        <taxon>Fagales</taxon>
        <taxon>Juglandaceae</taxon>
        <taxon>Carya</taxon>
    </lineage>
</organism>
<dbReference type="EMBL" id="CM031811">
    <property type="protein sequence ID" value="KAG6659999.1"/>
    <property type="molecule type" value="Genomic_DNA"/>
</dbReference>
<dbReference type="FunFam" id="1.25.40.10:FF:000987">
    <property type="entry name" value="Pentatricopeptide repeat-containing protein At3g14330"/>
    <property type="match status" value="1"/>
</dbReference>
<dbReference type="GO" id="GO:0009451">
    <property type="term" value="P:RNA modification"/>
    <property type="evidence" value="ECO:0007669"/>
    <property type="project" value="InterPro"/>
</dbReference>
<dbReference type="FunFam" id="1.25.40.10:FF:001389">
    <property type="entry name" value="Pentatricopeptide repeat-containing protein At3g14330"/>
    <property type="match status" value="1"/>
</dbReference>
<dbReference type="PROSITE" id="PS51375">
    <property type="entry name" value="PPR"/>
    <property type="match status" value="3"/>
</dbReference>
<dbReference type="FunFam" id="1.25.40.10:FF:000280">
    <property type="entry name" value="Pentatricopeptide repeat-containing protein"/>
    <property type="match status" value="1"/>
</dbReference>